<dbReference type="PANTHER" id="PTHR11544">
    <property type="entry name" value="COLD SHOCK DOMAIN CONTAINING PROTEINS"/>
    <property type="match status" value="1"/>
</dbReference>
<sequence length="67" mass="7289">MSTGRVKWFDPEKGYGFIAQDNNGPDVFIHSSALAGRGYPSLDGDQRVSFDILQPGKGLHADNVQPL</sequence>
<dbReference type="CDD" id="cd04458">
    <property type="entry name" value="CSP_CDS"/>
    <property type="match status" value="1"/>
</dbReference>
<dbReference type="Gene3D" id="2.40.50.140">
    <property type="entry name" value="Nucleic acid-binding proteins"/>
    <property type="match status" value="1"/>
</dbReference>
<dbReference type="PRINTS" id="PR00050">
    <property type="entry name" value="COLDSHOCK"/>
</dbReference>
<dbReference type="PROSITE" id="PS51857">
    <property type="entry name" value="CSD_2"/>
    <property type="match status" value="1"/>
</dbReference>
<name>A0A4R5KAW5_9MICC</name>
<dbReference type="InterPro" id="IPR002059">
    <property type="entry name" value="CSP_DNA-bd"/>
</dbReference>
<comment type="caution">
    <text evidence="5">The sequence shown here is derived from an EMBL/GenBank/DDBJ whole genome shotgun (WGS) entry which is preliminary data.</text>
</comment>
<dbReference type="InterPro" id="IPR012156">
    <property type="entry name" value="Cold_shock_CspA"/>
</dbReference>
<comment type="subcellular location">
    <subcellularLocation>
        <location evidence="1 3">Cytoplasm</location>
    </subcellularLocation>
</comment>
<dbReference type="GO" id="GO:0005737">
    <property type="term" value="C:cytoplasm"/>
    <property type="evidence" value="ECO:0007669"/>
    <property type="project" value="UniProtKB-SubCell"/>
</dbReference>
<dbReference type="RefSeq" id="WP_133205755.1">
    <property type="nucleotide sequence ID" value="NZ_SMRU01000024.1"/>
</dbReference>
<evidence type="ECO:0000256" key="2">
    <source>
        <dbReference type="ARBA" id="ARBA00022490"/>
    </source>
</evidence>
<dbReference type="PROSITE" id="PS00352">
    <property type="entry name" value="CSD_1"/>
    <property type="match status" value="1"/>
</dbReference>
<dbReference type="InterPro" id="IPR012340">
    <property type="entry name" value="NA-bd_OB-fold"/>
</dbReference>
<accession>A0A4R5KAW5</accession>
<dbReference type="InterPro" id="IPR019844">
    <property type="entry name" value="CSD_CS"/>
</dbReference>
<evidence type="ECO:0000256" key="3">
    <source>
        <dbReference type="RuleBase" id="RU000408"/>
    </source>
</evidence>
<dbReference type="Pfam" id="PF00313">
    <property type="entry name" value="CSD"/>
    <property type="match status" value="1"/>
</dbReference>
<gene>
    <name evidence="5" type="ORF">E1809_18750</name>
</gene>
<evidence type="ECO:0000313" key="6">
    <source>
        <dbReference type="Proteomes" id="UP000295511"/>
    </source>
</evidence>
<proteinExistence type="predicted"/>
<reference evidence="5 6" key="1">
    <citation type="submission" date="2019-03" db="EMBL/GenBank/DDBJ databases">
        <title>Whole genome sequence of Arthrobacter sp JH1-1.</title>
        <authorList>
            <person name="Trinh H.N."/>
        </authorList>
    </citation>
    <scope>NUCLEOTIDE SEQUENCE [LARGE SCALE GENOMIC DNA]</scope>
    <source>
        <strain evidence="5 6">JH1-1</strain>
    </source>
</reference>
<dbReference type="GO" id="GO:0003676">
    <property type="term" value="F:nucleic acid binding"/>
    <property type="evidence" value="ECO:0007669"/>
    <property type="project" value="InterPro"/>
</dbReference>
<dbReference type="AlphaFoldDB" id="A0A4R5KAW5"/>
<keyword evidence="2" id="KW-0963">Cytoplasm</keyword>
<keyword evidence="6" id="KW-1185">Reference proteome</keyword>
<evidence type="ECO:0000313" key="5">
    <source>
        <dbReference type="EMBL" id="TDF92281.1"/>
    </source>
</evidence>
<protein>
    <submittedName>
        <fullName evidence="5">Cold-shock protein</fullName>
    </submittedName>
</protein>
<dbReference type="SMART" id="SM00357">
    <property type="entry name" value="CSP"/>
    <property type="match status" value="1"/>
</dbReference>
<dbReference type="OrthoDB" id="7477356at2"/>
<dbReference type="InterPro" id="IPR050181">
    <property type="entry name" value="Cold_shock_domain"/>
</dbReference>
<organism evidence="5 6">
    <name type="scientific">Arthrobacter terricola</name>
    <dbReference type="NCBI Taxonomy" id="2547396"/>
    <lineage>
        <taxon>Bacteria</taxon>
        <taxon>Bacillati</taxon>
        <taxon>Actinomycetota</taxon>
        <taxon>Actinomycetes</taxon>
        <taxon>Micrococcales</taxon>
        <taxon>Micrococcaceae</taxon>
        <taxon>Arthrobacter</taxon>
    </lineage>
</organism>
<evidence type="ECO:0000256" key="1">
    <source>
        <dbReference type="ARBA" id="ARBA00004496"/>
    </source>
</evidence>
<dbReference type="Proteomes" id="UP000295511">
    <property type="component" value="Unassembled WGS sequence"/>
</dbReference>
<dbReference type="PIRSF" id="PIRSF002599">
    <property type="entry name" value="Cold_shock_A"/>
    <property type="match status" value="1"/>
</dbReference>
<evidence type="ECO:0000259" key="4">
    <source>
        <dbReference type="PROSITE" id="PS51857"/>
    </source>
</evidence>
<feature type="domain" description="CSD" evidence="4">
    <location>
        <begin position="1"/>
        <end position="66"/>
    </location>
</feature>
<dbReference type="EMBL" id="SMRU01000024">
    <property type="protein sequence ID" value="TDF92281.1"/>
    <property type="molecule type" value="Genomic_DNA"/>
</dbReference>
<dbReference type="InterPro" id="IPR011129">
    <property type="entry name" value="CSD"/>
</dbReference>
<dbReference type="SUPFAM" id="SSF50249">
    <property type="entry name" value="Nucleic acid-binding proteins"/>
    <property type="match status" value="1"/>
</dbReference>